<dbReference type="SUPFAM" id="SSF51735">
    <property type="entry name" value="NAD(P)-binding Rossmann-fold domains"/>
    <property type="match status" value="1"/>
</dbReference>
<dbReference type="HAMAP" id="MF_01925">
    <property type="entry name" value="P5C_reductase"/>
    <property type="match status" value="1"/>
</dbReference>
<comment type="catalytic activity">
    <reaction evidence="2">
        <text>L-proline + NAD(+) = (S)-1-pyrroline-5-carboxylate + NADH + 2 H(+)</text>
        <dbReference type="Rhea" id="RHEA:14105"/>
        <dbReference type="ChEBI" id="CHEBI:15378"/>
        <dbReference type="ChEBI" id="CHEBI:17388"/>
        <dbReference type="ChEBI" id="CHEBI:57540"/>
        <dbReference type="ChEBI" id="CHEBI:57945"/>
        <dbReference type="ChEBI" id="CHEBI:60039"/>
        <dbReference type="EC" id="1.5.1.2"/>
    </reaction>
</comment>
<dbReference type="Pfam" id="PF14748">
    <property type="entry name" value="P5CR_dimer"/>
    <property type="match status" value="1"/>
</dbReference>
<protein>
    <recommendedName>
        <fullName evidence="2">Pyrroline-5-carboxylate reductase</fullName>
        <shortName evidence="2">P5C reductase</shortName>
        <shortName evidence="2">P5CR</shortName>
        <ecNumber evidence="2">1.5.1.2</ecNumber>
    </recommendedName>
    <alternativeName>
        <fullName evidence="2">PCA reductase</fullName>
    </alternativeName>
</protein>
<comment type="catalytic activity">
    <reaction evidence="2">
        <text>L-proline + NADP(+) = (S)-1-pyrroline-5-carboxylate + NADPH + 2 H(+)</text>
        <dbReference type="Rhea" id="RHEA:14109"/>
        <dbReference type="ChEBI" id="CHEBI:15378"/>
        <dbReference type="ChEBI" id="CHEBI:17388"/>
        <dbReference type="ChEBI" id="CHEBI:57783"/>
        <dbReference type="ChEBI" id="CHEBI:58349"/>
        <dbReference type="ChEBI" id="CHEBI:60039"/>
        <dbReference type="EC" id="1.5.1.2"/>
    </reaction>
</comment>
<keyword evidence="2" id="KW-0641">Proline biosynthesis</keyword>
<keyword evidence="2" id="KW-0963">Cytoplasm</keyword>
<feature type="binding site" evidence="3">
    <location>
        <position position="57"/>
    </location>
    <ligand>
        <name>NADPH</name>
        <dbReference type="ChEBI" id="CHEBI:57783"/>
    </ligand>
</feature>
<dbReference type="AlphaFoldDB" id="A0A0X3BP99"/>
<organism evidence="4 5">
    <name type="scientific">Methanoculleus bourgensis</name>
    <dbReference type="NCBI Taxonomy" id="83986"/>
    <lineage>
        <taxon>Archaea</taxon>
        <taxon>Methanobacteriati</taxon>
        <taxon>Methanobacteriota</taxon>
        <taxon>Stenosarchaea group</taxon>
        <taxon>Methanomicrobia</taxon>
        <taxon>Methanomicrobiales</taxon>
        <taxon>Methanomicrobiaceae</taxon>
        <taxon>Methanoculleus</taxon>
    </lineage>
</organism>
<feature type="binding site" evidence="3">
    <location>
        <begin position="70"/>
        <end position="73"/>
    </location>
    <ligand>
        <name>NADP(+)</name>
        <dbReference type="ChEBI" id="CHEBI:58349"/>
    </ligand>
</feature>
<dbReference type="InterPro" id="IPR008927">
    <property type="entry name" value="6-PGluconate_DH-like_C_sf"/>
</dbReference>
<feature type="binding site" evidence="3">
    <location>
        <position position="35"/>
    </location>
    <ligand>
        <name>NADP(+)</name>
        <dbReference type="ChEBI" id="CHEBI:58349"/>
    </ligand>
</feature>
<keyword evidence="2 3" id="KW-0521">NADP</keyword>
<feature type="binding site" evidence="3">
    <location>
        <begin position="7"/>
        <end position="12"/>
    </location>
    <ligand>
        <name>NADP(+)</name>
        <dbReference type="ChEBI" id="CHEBI:58349"/>
    </ligand>
</feature>
<comment type="similarity">
    <text evidence="1 2">Belongs to the pyrroline-5-carboxylate reductase family.</text>
</comment>
<dbReference type="InterPro" id="IPR028939">
    <property type="entry name" value="P5C_Rdtase_cat_N"/>
</dbReference>
<dbReference type="GO" id="GO:0005737">
    <property type="term" value="C:cytoplasm"/>
    <property type="evidence" value="ECO:0007669"/>
    <property type="project" value="UniProtKB-SubCell"/>
</dbReference>
<dbReference type="GO" id="GO:0055129">
    <property type="term" value="P:L-proline biosynthetic process"/>
    <property type="evidence" value="ECO:0007669"/>
    <property type="project" value="UniProtKB-UniRule"/>
</dbReference>
<reference evidence="4 5" key="1">
    <citation type="submission" date="2016-01" db="EMBL/GenBank/DDBJ databases">
        <authorList>
            <person name="Manzoor S."/>
        </authorList>
    </citation>
    <scope>NUCLEOTIDE SEQUENCE [LARGE SCALE GENOMIC DNA]</scope>
    <source>
        <strain evidence="4">Methanoculleus sp MAB1</strain>
    </source>
</reference>
<dbReference type="InterPro" id="IPR000304">
    <property type="entry name" value="Pyrroline-COOH_reductase"/>
</dbReference>
<evidence type="ECO:0000313" key="4">
    <source>
        <dbReference type="EMBL" id="CVK33863.1"/>
    </source>
</evidence>
<dbReference type="GO" id="GO:0004735">
    <property type="term" value="F:pyrroline-5-carboxylate reductase activity"/>
    <property type="evidence" value="ECO:0007669"/>
    <property type="project" value="UniProtKB-UniRule"/>
</dbReference>
<name>A0A0X3BP99_9EURY</name>
<keyword evidence="2 4" id="KW-0560">Oxidoreductase</keyword>
<dbReference type="EC" id="1.5.1.2" evidence="2"/>
<dbReference type="KEGG" id="mema:MMAB1_2650"/>
<dbReference type="InterPro" id="IPR036291">
    <property type="entry name" value="NAD(P)-bd_dom_sf"/>
</dbReference>
<dbReference type="GeneID" id="27138249"/>
<sequence length="280" mass="28804">MDCLGVIGYGQMGSMLVNGFLTSGVLQIDEVVVSSKSKRSLDACAAAWPGIGIAATNAELARRCRTVIIAVRPQEIMTVLREIVPVMDGDEHIVSLAAGVGLADLEAAFTGSVTRVVPTVTSAVGQGTTLICHGRQIGMNDALRVEGIFSSIGDVMLVEEDELAAATLLSSCGPGLLAAIIEELAGATARASGLSPDQTLVLATGMVTATAAYLRETGEAPPDLIRRVATGGGITEVGVQELRQRLPGVFDEVFAAMLERHDVMGAGALLNAGGGGQTFK</sequence>
<gene>
    <name evidence="4" type="primary">proG</name>
    <name evidence="2" type="synonym">proC</name>
    <name evidence="4" type="ORF">MMAB1_2650</name>
</gene>
<dbReference type="PANTHER" id="PTHR11645">
    <property type="entry name" value="PYRROLINE-5-CARBOXYLATE REDUCTASE"/>
    <property type="match status" value="1"/>
</dbReference>
<dbReference type="PIRSF" id="PIRSF000193">
    <property type="entry name" value="Pyrrol-5-carb_rd"/>
    <property type="match status" value="1"/>
</dbReference>
<dbReference type="OrthoDB" id="25257at2157"/>
<dbReference type="Proteomes" id="UP000069850">
    <property type="component" value="Chromosome 1"/>
</dbReference>
<proteinExistence type="inferred from homology"/>
<dbReference type="Pfam" id="PF03807">
    <property type="entry name" value="F420_oxidored"/>
    <property type="match status" value="1"/>
</dbReference>
<dbReference type="InterPro" id="IPR029036">
    <property type="entry name" value="P5CR_dimer"/>
</dbReference>
<keyword evidence="2" id="KW-0028">Amino-acid biosynthesis</keyword>
<dbReference type="PANTHER" id="PTHR11645:SF53">
    <property type="entry name" value="PYRROLINE-5-CARBOXYLATE REDUCTASE 3"/>
    <property type="match status" value="1"/>
</dbReference>
<dbReference type="RefSeq" id="WP_062265033.1">
    <property type="nucleotide sequence ID" value="NZ_DAIMMY010000140.1"/>
</dbReference>
<comment type="pathway">
    <text evidence="2">Amino-acid biosynthesis; L-proline biosynthesis; L-proline from L-glutamate 5-semialdehyde: step 1/1.</text>
</comment>
<evidence type="ECO:0000256" key="1">
    <source>
        <dbReference type="ARBA" id="ARBA00005525"/>
    </source>
</evidence>
<evidence type="ECO:0000313" key="5">
    <source>
        <dbReference type="Proteomes" id="UP000069850"/>
    </source>
</evidence>
<comment type="function">
    <text evidence="2">Catalyzes the reduction of 1-pyrroline-5-carboxylate (PCA) to L-proline.</text>
</comment>
<comment type="subcellular location">
    <subcellularLocation>
        <location evidence="2">Cytoplasm</location>
    </subcellularLocation>
</comment>
<dbReference type="Gene3D" id="3.40.50.720">
    <property type="entry name" value="NAD(P)-binding Rossmann-like Domain"/>
    <property type="match status" value="1"/>
</dbReference>
<dbReference type="EMBL" id="LT158599">
    <property type="protein sequence ID" value="CVK33863.1"/>
    <property type="molecule type" value="Genomic_DNA"/>
</dbReference>
<evidence type="ECO:0000256" key="2">
    <source>
        <dbReference type="HAMAP-Rule" id="MF_01925"/>
    </source>
</evidence>
<evidence type="ECO:0000256" key="3">
    <source>
        <dbReference type="PIRSR" id="PIRSR000193-1"/>
    </source>
</evidence>
<dbReference type="UniPathway" id="UPA00098">
    <property type="reaction ID" value="UER00361"/>
</dbReference>
<dbReference type="SUPFAM" id="SSF48179">
    <property type="entry name" value="6-phosphogluconate dehydrogenase C-terminal domain-like"/>
    <property type="match status" value="1"/>
</dbReference>
<accession>A0A0X3BP99</accession>
<dbReference type="Gene3D" id="1.10.3730.10">
    <property type="entry name" value="ProC C-terminal domain-like"/>
    <property type="match status" value="1"/>
</dbReference>